<sequence length="326" mass="34625">MRRLLAVLSVVFLTSSIVIAEGQNDKSYPTKDIQFISAGNAGGGADALSRKICSIVQKDLGEDFYIVNKGGSSDANGPSLLMKAKPDGYTVGQLLYGSCVSAVYDEVLPGYDLNDLEIFGMVSAESDSFVAGKHSGITSFEDLIAKAKAAPNTITVADQGAGSRTYMIVRQVEEYYGVKFNNVSYPGSGNMREAILNKELAVGVNSLGDFSPIIDSGDAIGLVEFSSKTNGKYTDVPVCSDLGMPAEMQSGSFFALAVPKGTPEEIIELLATSFKTAVDGDEFVNFCNSIGVTPVSMSREEVNDYINGVQERAFTALDELKAKGLI</sequence>
<dbReference type="PIRSF" id="PIRSF017082">
    <property type="entry name" value="YflP"/>
    <property type="match status" value="1"/>
</dbReference>
<dbReference type="RefSeq" id="WP_149487713.1">
    <property type="nucleotide sequence ID" value="NZ_CP036150.1"/>
</dbReference>
<evidence type="ECO:0000256" key="1">
    <source>
        <dbReference type="ARBA" id="ARBA00006987"/>
    </source>
</evidence>
<feature type="signal peptide" evidence="2">
    <location>
        <begin position="1"/>
        <end position="20"/>
    </location>
</feature>
<evidence type="ECO:0000256" key="2">
    <source>
        <dbReference type="SAM" id="SignalP"/>
    </source>
</evidence>
<keyword evidence="2" id="KW-0732">Signal</keyword>
<dbReference type="PANTHER" id="PTHR42928">
    <property type="entry name" value="TRICARBOXYLATE-BINDING PROTEIN"/>
    <property type="match status" value="1"/>
</dbReference>
<dbReference type="PANTHER" id="PTHR42928:SF5">
    <property type="entry name" value="BLR1237 PROTEIN"/>
    <property type="match status" value="1"/>
</dbReference>
<dbReference type="KEGG" id="ock:EXM22_17225"/>
<dbReference type="SUPFAM" id="SSF53850">
    <property type="entry name" value="Periplasmic binding protein-like II"/>
    <property type="match status" value="1"/>
</dbReference>
<dbReference type="AlphaFoldDB" id="A0A5C1QRN5"/>
<reference evidence="3 4" key="1">
    <citation type="submission" date="2019-02" db="EMBL/GenBank/DDBJ databases">
        <title>Complete Genome Sequence and Methylome Analysis of free living Spirochaetas.</title>
        <authorList>
            <person name="Fomenkov A."/>
            <person name="Dubinina G."/>
            <person name="Leshcheva N."/>
            <person name="Mikheeva N."/>
            <person name="Grabovich M."/>
            <person name="Vincze T."/>
            <person name="Roberts R.J."/>
        </authorList>
    </citation>
    <scope>NUCLEOTIDE SEQUENCE [LARGE SCALE GENOMIC DNA]</scope>
    <source>
        <strain evidence="3 4">K2</strain>
    </source>
</reference>
<dbReference type="Gene3D" id="3.40.190.10">
    <property type="entry name" value="Periplasmic binding protein-like II"/>
    <property type="match status" value="1"/>
</dbReference>
<dbReference type="InterPro" id="IPR005064">
    <property type="entry name" value="BUG"/>
</dbReference>
<keyword evidence="4" id="KW-1185">Reference proteome</keyword>
<feature type="chain" id="PRO_5022809087" evidence="2">
    <location>
        <begin position="21"/>
        <end position="326"/>
    </location>
</feature>
<gene>
    <name evidence="3" type="ORF">EXM22_17225</name>
</gene>
<proteinExistence type="inferred from homology"/>
<dbReference type="EMBL" id="CP036150">
    <property type="protein sequence ID" value="QEN09640.1"/>
    <property type="molecule type" value="Genomic_DNA"/>
</dbReference>
<organism evidence="3 4">
    <name type="scientific">Oceanispirochaeta crateris</name>
    <dbReference type="NCBI Taxonomy" id="2518645"/>
    <lineage>
        <taxon>Bacteria</taxon>
        <taxon>Pseudomonadati</taxon>
        <taxon>Spirochaetota</taxon>
        <taxon>Spirochaetia</taxon>
        <taxon>Spirochaetales</taxon>
        <taxon>Spirochaetaceae</taxon>
        <taxon>Oceanispirochaeta</taxon>
    </lineage>
</organism>
<dbReference type="InterPro" id="IPR042100">
    <property type="entry name" value="Bug_dom1"/>
</dbReference>
<protein>
    <submittedName>
        <fullName evidence="3">Tripartite tricarboxylate transporter substrate binding protein</fullName>
    </submittedName>
</protein>
<accession>A0A5C1QRN5</accession>
<evidence type="ECO:0000313" key="4">
    <source>
        <dbReference type="Proteomes" id="UP000324209"/>
    </source>
</evidence>
<name>A0A5C1QRN5_9SPIO</name>
<dbReference type="Pfam" id="PF03401">
    <property type="entry name" value="TctC"/>
    <property type="match status" value="1"/>
</dbReference>
<comment type="similarity">
    <text evidence="1">Belongs to the UPF0065 (bug) family.</text>
</comment>
<dbReference type="Proteomes" id="UP000324209">
    <property type="component" value="Chromosome"/>
</dbReference>
<evidence type="ECO:0000313" key="3">
    <source>
        <dbReference type="EMBL" id="QEN09640.1"/>
    </source>
</evidence>
<dbReference type="Gene3D" id="3.40.190.150">
    <property type="entry name" value="Bordetella uptake gene, domain 1"/>
    <property type="match status" value="1"/>
</dbReference>
<dbReference type="OrthoDB" id="8880247at2"/>